<dbReference type="InterPro" id="IPR050464">
    <property type="entry name" value="Zeta_carotene_desat/Oxidored"/>
</dbReference>
<proteinExistence type="predicted"/>
<evidence type="ECO:0000256" key="1">
    <source>
        <dbReference type="SAM" id="MobiDB-lite"/>
    </source>
</evidence>
<keyword evidence="3" id="KW-1185">Reference proteome</keyword>
<dbReference type="InterPro" id="IPR036188">
    <property type="entry name" value="FAD/NAD-bd_sf"/>
</dbReference>
<evidence type="ECO:0000313" key="3">
    <source>
        <dbReference type="Proteomes" id="UP001286456"/>
    </source>
</evidence>
<dbReference type="PANTHER" id="PTHR42923">
    <property type="entry name" value="PROTOPORPHYRINOGEN OXIDASE"/>
    <property type="match status" value="1"/>
</dbReference>
<reference evidence="2" key="2">
    <citation type="submission" date="2023-06" db="EMBL/GenBank/DDBJ databases">
        <authorList>
            <consortium name="Lawrence Berkeley National Laboratory"/>
            <person name="Haridas S."/>
            <person name="Hensen N."/>
            <person name="Bonometti L."/>
            <person name="Westerberg I."/>
            <person name="Brannstrom I.O."/>
            <person name="Guillou S."/>
            <person name="Cros-Aarteil S."/>
            <person name="Calhoun S."/>
            <person name="Kuo A."/>
            <person name="Mondo S."/>
            <person name="Pangilinan J."/>
            <person name="Riley R."/>
            <person name="Labutti K."/>
            <person name="Andreopoulos B."/>
            <person name="Lipzen A."/>
            <person name="Chen C."/>
            <person name="Yanf M."/>
            <person name="Daum C."/>
            <person name="Ng V."/>
            <person name="Clum A."/>
            <person name="Steindorff A."/>
            <person name="Ohm R."/>
            <person name="Martin F."/>
            <person name="Silar P."/>
            <person name="Natvig D."/>
            <person name="Lalanne C."/>
            <person name="Gautier V."/>
            <person name="Ament-Velasquez S.L."/>
            <person name="Kruys A."/>
            <person name="Hutchinson M.I."/>
            <person name="Powell A.J."/>
            <person name="Barry K."/>
            <person name="Miller A.N."/>
            <person name="Grigoriev I.V."/>
            <person name="Debuchy R."/>
            <person name="Gladieux P."/>
            <person name="Thoren M.H."/>
            <person name="Johannesson H."/>
        </authorList>
    </citation>
    <scope>NUCLEOTIDE SEQUENCE</scope>
    <source>
        <strain evidence="2">SMH4131-1</strain>
    </source>
</reference>
<dbReference type="Pfam" id="PF13450">
    <property type="entry name" value="NAD_binding_8"/>
    <property type="match status" value="1"/>
</dbReference>
<dbReference type="GO" id="GO:0016491">
    <property type="term" value="F:oxidoreductase activity"/>
    <property type="evidence" value="ECO:0007669"/>
    <property type="project" value="TreeGrafter"/>
</dbReference>
<dbReference type="Gene3D" id="3.50.50.60">
    <property type="entry name" value="FAD/NAD(P)-binding domain"/>
    <property type="match status" value="1"/>
</dbReference>
<dbReference type="EMBL" id="JAUEPO010000003">
    <property type="protein sequence ID" value="KAK3328154.1"/>
    <property type="molecule type" value="Genomic_DNA"/>
</dbReference>
<gene>
    <name evidence="2" type="ORF">B0T19DRAFT_371356</name>
</gene>
<comment type="caution">
    <text evidence="2">The sequence shown here is derived from an EMBL/GenBank/DDBJ whole genome shotgun (WGS) entry which is preliminary data.</text>
</comment>
<dbReference type="Proteomes" id="UP001286456">
    <property type="component" value="Unassembled WGS sequence"/>
</dbReference>
<accession>A0AAE0INB3</accession>
<sequence>MNRSTDRDGSGSRKRVLVVGAGAAGMSCAHHLAAHPDKFDVTVIEAADYCGGQAFSIPISKSKHGASWLNQGVQGGSYIFHHTLTMFARQGYAANPVNLQVSFGKGDQFWTNVYPTKLLERHQGEVRRFVTMLTIVRWFEVVFALLPIKYLMKLFRFSDEFANAVALPMVALFLGTGNYTPEVPSIILERLCTSPTYGMWYPPDRESIASNLPPMVVFPNLSNFYEDWRKDLVEKGVNVRLSTELTQIVRRDKKGVTVKLIKRSPAKDKHNPSSAWAAEDPTTNAGGHANEETEHYDEIVLCCLADTAKRLLGKTASFRERHVLGSAKFSDDITITHHDSAYMRRHYENFFTPSQAVTTLGSGGTDHSSRVEAASRPGGFQPMYYIKPYPLDRTKLEMCFDCTNYQAQFPPSVPGFDDHVFQTIFLNKQRDGHLWTDHEIDEDNLIRRDWWHQLCHSWTHYAFVVPWMWLLQGRRHTRFASSWTVLNAHEVAIMSGIAAAVDLGARYPEDLERDRFALLCFRLYYLLVYGRWYRRKAGKEGPGSEWASGLYGSVYKGPGVVETERLMWREERDADVRDSLSGV</sequence>
<evidence type="ECO:0008006" key="4">
    <source>
        <dbReference type="Google" id="ProtNLM"/>
    </source>
</evidence>
<feature type="region of interest" description="Disordered" evidence="1">
    <location>
        <begin position="265"/>
        <end position="289"/>
    </location>
</feature>
<dbReference type="PROSITE" id="PS51257">
    <property type="entry name" value="PROKAR_LIPOPROTEIN"/>
    <property type="match status" value="1"/>
</dbReference>
<dbReference type="PANTHER" id="PTHR42923:SF20">
    <property type="entry name" value="FLAVIN-CONTAINING AMINE OXIDASEDEHYDROGENASE"/>
    <property type="match status" value="1"/>
</dbReference>
<dbReference type="AlphaFoldDB" id="A0AAE0INB3"/>
<organism evidence="2 3">
    <name type="scientific">Cercophora scortea</name>
    <dbReference type="NCBI Taxonomy" id="314031"/>
    <lineage>
        <taxon>Eukaryota</taxon>
        <taxon>Fungi</taxon>
        <taxon>Dikarya</taxon>
        <taxon>Ascomycota</taxon>
        <taxon>Pezizomycotina</taxon>
        <taxon>Sordariomycetes</taxon>
        <taxon>Sordariomycetidae</taxon>
        <taxon>Sordariales</taxon>
        <taxon>Lasiosphaeriaceae</taxon>
        <taxon>Cercophora</taxon>
    </lineage>
</organism>
<dbReference type="SUPFAM" id="SSF51905">
    <property type="entry name" value="FAD/NAD(P)-binding domain"/>
    <property type="match status" value="1"/>
</dbReference>
<name>A0AAE0INB3_9PEZI</name>
<protein>
    <recommendedName>
        <fullName evidence="4">FAD/NAD(P)-binding domain-containing protein</fullName>
    </recommendedName>
</protein>
<evidence type="ECO:0000313" key="2">
    <source>
        <dbReference type="EMBL" id="KAK3328154.1"/>
    </source>
</evidence>
<reference evidence="2" key="1">
    <citation type="journal article" date="2023" name="Mol. Phylogenet. Evol.">
        <title>Genome-scale phylogeny and comparative genomics of the fungal order Sordariales.</title>
        <authorList>
            <person name="Hensen N."/>
            <person name="Bonometti L."/>
            <person name="Westerberg I."/>
            <person name="Brannstrom I.O."/>
            <person name="Guillou S."/>
            <person name="Cros-Aarteil S."/>
            <person name="Calhoun S."/>
            <person name="Haridas S."/>
            <person name="Kuo A."/>
            <person name="Mondo S."/>
            <person name="Pangilinan J."/>
            <person name="Riley R."/>
            <person name="LaButti K."/>
            <person name="Andreopoulos B."/>
            <person name="Lipzen A."/>
            <person name="Chen C."/>
            <person name="Yan M."/>
            <person name="Daum C."/>
            <person name="Ng V."/>
            <person name="Clum A."/>
            <person name="Steindorff A."/>
            <person name="Ohm R.A."/>
            <person name="Martin F."/>
            <person name="Silar P."/>
            <person name="Natvig D.O."/>
            <person name="Lalanne C."/>
            <person name="Gautier V."/>
            <person name="Ament-Velasquez S.L."/>
            <person name="Kruys A."/>
            <person name="Hutchinson M.I."/>
            <person name="Powell A.J."/>
            <person name="Barry K."/>
            <person name="Miller A.N."/>
            <person name="Grigoriev I.V."/>
            <person name="Debuchy R."/>
            <person name="Gladieux P."/>
            <person name="Hiltunen Thoren M."/>
            <person name="Johannesson H."/>
        </authorList>
    </citation>
    <scope>NUCLEOTIDE SEQUENCE</scope>
    <source>
        <strain evidence="2">SMH4131-1</strain>
    </source>
</reference>